<dbReference type="KEGG" id="mne:D174_04415"/>
<dbReference type="InterPro" id="IPR050228">
    <property type="entry name" value="Carboxylesterase_BioH"/>
</dbReference>
<evidence type="ECO:0000259" key="1">
    <source>
        <dbReference type="Pfam" id="PF00561"/>
    </source>
</evidence>
<proteinExistence type="predicted"/>
<dbReference type="GO" id="GO:0004601">
    <property type="term" value="F:peroxidase activity"/>
    <property type="evidence" value="ECO:0007669"/>
    <property type="project" value="UniProtKB-KW"/>
</dbReference>
<dbReference type="InterPro" id="IPR029058">
    <property type="entry name" value="AB_hydrolase_fold"/>
</dbReference>
<dbReference type="SUPFAM" id="SSF53474">
    <property type="entry name" value="alpha/beta-Hydrolases"/>
    <property type="match status" value="1"/>
</dbReference>
<name>V5X5X0_MYCNE</name>
<dbReference type="PANTHER" id="PTHR43194">
    <property type="entry name" value="HYDROLASE ALPHA/BETA FOLD FAMILY"/>
    <property type="match status" value="1"/>
</dbReference>
<protein>
    <submittedName>
        <fullName evidence="2">Peroxidase</fullName>
    </submittedName>
</protein>
<dbReference type="InterPro" id="IPR000639">
    <property type="entry name" value="Epox_hydrolase-like"/>
</dbReference>
<sequence>MGWRPEHRSEAIWMRHVDITVGGGPVRVYLAGEAGPALVLLHGAMLDTGLGVWHDVIADLARDHRVYVVDLPRHGGSRPWRGTLDDRFYRRFMGALLDELGLDRVGLIGLSLGGGVATGFALEHPDRVDALVAIGPGGLDAVRPYQFLTWVVTRTPGLLRATSWLLARFPGLVRSSLAATLTAGVDTPGFDRIVGSAVEEALAKNRHGERALDDWQVQAYAPRTMRVYLTPELHRLAVPTLWIRGSGDPLVGADVLDEAHARTPDSQLVAIAGAGHIVTYDQPAEVLRVLREFLRSRRE</sequence>
<dbReference type="Proteomes" id="UP000018763">
    <property type="component" value="Chromosome"/>
</dbReference>
<dbReference type="eggNOG" id="COG2021">
    <property type="taxonomic scope" value="Bacteria"/>
</dbReference>
<reference evidence="2 3" key="1">
    <citation type="journal article" date="2014" name="Genome Announc.">
        <title>Complete Genome Sequence of Sterol-Transforming Mycobacterium neoaurum Strain VKM Ac-1815D.</title>
        <authorList>
            <person name="Shtratnikova V.Y."/>
            <person name="Bragin E.Y."/>
            <person name="Dovbnya D.V."/>
            <person name="Pekov Y.A."/>
            <person name="Schelkunov M.I."/>
            <person name="Strizhov N."/>
            <person name="Ivashina T.V."/>
            <person name="Ashapkin V.V."/>
            <person name="Donova M.V."/>
        </authorList>
    </citation>
    <scope>NUCLEOTIDE SEQUENCE [LARGE SCALE GENOMIC DNA]</scope>
    <source>
        <strain evidence="2 3">VKM Ac-1815D</strain>
    </source>
</reference>
<dbReference type="Pfam" id="PF00561">
    <property type="entry name" value="Abhydrolase_1"/>
    <property type="match status" value="1"/>
</dbReference>
<dbReference type="PANTHER" id="PTHR43194:SF5">
    <property type="entry name" value="PIMELOYL-[ACYL-CARRIER PROTEIN] METHYL ESTER ESTERASE"/>
    <property type="match status" value="1"/>
</dbReference>
<dbReference type="Gene3D" id="3.40.50.1820">
    <property type="entry name" value="alpha/beta hydrolase"/>
    <property type="match status" value="1"/>
</dbReference>
<feature type="domain" description="AB hydrolase-1" evidence="1">
    <location>
        <begin position="36"/>
        <end position="281"/>
    </location>
</feature>
<evidence type="ECO:0000313" key="3">
    <source>
        <dbReference type="Proteomes" id="UP000018763"/>
    </source>
</evidence>
<keyword evidence="3" id="KW-1185">Reference proteome</keyword>
<keyword evidence="2" id="KW-0560">Oxidoreductase</keyword>
<accession>V5X5X0</accession>
<keyword evidence="2" id="KW-0575">Peroxidase</keyword>
<dbReference type="InterPro" id="IPR000073">
    <property type="entry name" value="AB_hydrolase_1"/>
</dbReference>
<dbReference type="AlphaFoldDB" id="V5X5X0"/>
<dbReference type="PRINTS" id="PR00111">
    <property type="entry name" value="ABHYDROLASE"/>
</dbReference>
<organism evidence="2 3">
    <name type="scientific">Mycolicibacterium neoaurum VKM Ac-1815D</name>
    <dbReference type="NCBI Taxonomy" id="700508"/>
    <lineage>
        <taxon>Bacteria</taxon>
        <taxon>Bacillati</taxon>
        <taxon>Actinomycetota</taxon>
        <taxon>Actinomycetes</taxon>
        <taxon>Mycobacteriales</taxon>
        <taxon>Mycobacteriaceae</taxon>
        <taxon>Mycolicibacterium</taxon>
    </lineage>
</organism>
<gene>
    <name evidence="2" type="ORF">D174_04415</name>
</gene>
<dbReference type="EMBL" id="CP006936">
    <property type="protein sequence ID" value="AHC23865.1"/>
    <property type="molecule type" value="Genomic_DNA"/>
</dbReference>
<dbReference type="PRINTS" id="PR00412">
    <property type="entry name" value="EPOXHYDRLASE"/>
</dbReference>
<evidence type="ECO:0000313" key="2">
    <source>
        <dbReference type="EMBL" id="AHC23865.1"/>
    </source>
</evidence>